<proteinExistence type="predicted"/>
<keyword evidence="3" id="KW-1185">Reference proteome</keyword>
<gene>
    <name evidence="2" type="ORF">GON03_12300</name>
</gene>
<protein>
    <submittedName>
        <fullName evidence="2">DUF1269 domain-containing protein</fullName>
    </submittedName>
</protein>
<dbReference type="RefSeq" id="WP_157342792.1">
    <property type="nucleotide sequence ID" value="NZ_WSEK01000004.1"/>
</dbReference>
<keyword evidence="1" id="KW-0472">Membrane</keyword>
<dbReference type="Pfam" id="PF06897">
    <property type="entry name" value="DUF1269"/>
    <property type="match status" value="1"/>
</dbReference>
<feature type="transmembrane region" description="Helical" evidence="1">
    <location>
        <begin position="72"/>
        <end position="99"/>
    </location>
</feature>
<evidence type="ECO:0000313" key="2">
    <source>
        <dbReference type="EMBL" id="MVQ49966.1"/>
    </source>
</evidence>
<dbReference type="InterPro" id="IPR009200">
    <property type="entry name" value="DUF1269_membrane"/>
</dbReference>
<reference evidence="2 3" key="1">
    <citation type="submission" date="2019-12" db="EMBL/GenBank/DDBJ databases">
        <authorList>
            <person name="Huq M.A."/>
        </authorList>
    </citation>
    <scope>NUCLEOTIDE SEQUENCE [LARGE SCALE GENOMIC DNA]</scope>
    <source>
        <strain evidence="2 3">MAH-18</strain>
    </source>
</reference>
<comment type="caution">
    <text evidence="2">The sequence shown here is derived from an EMBL/GenBank/DDBJ whole genome shotgun (WGS) entry which is preliminary data.</text>
</comment>
<keyword evidence="1" id="KW-0812">Transmembrane</keyword>
<evidence type="ECO:0000313" key="3">
    <source>
        <dbReference type="Proteomes" id="UP000473525"/>
    </source>
</evidence>
<sequence length="168" mass="17664">MPSLTVWRFDTPAGAARAAQLLDDLAGDPDFQDDQTVALHDAAVVEWDAKERRPRTWQVAAPALTGALDEGFWALLFGLVFFVPLLGAAVGAAGGAVAGSLADIGIDDRFINRVRDQVTPGSSALVVLSSRAAVDRVHAAVADVPRAELIVADLADAHLAALREVFGR</sequence>
<evidence type="ECO:0000256" key="1">
    <source>
        <dbReference type="SAM" id="Phobius"/>
    </source>
</evidence>
<name>A0A6L6XU21_9ACTN</name>
<dbReference type="EMBL" id="WSEK01000004">
    <property type="protein sequence ID" value="MVQ49966.1"/>
    <property type="molecule type" value="Genomic_DNA"/>
</dbReference>
<dbReference type="Proteomes" id="UP000473525">
    <property type="component" value="Unassembled WGS sequence"/>
</dbReference>
<keyword evidence="1" id="KW-1133">Transmembrane helix</keyword>
<organism evidence="2 3">
    <name type="scientific">Nocardioides agri</name>
    <dbReference type="NCBI Taxonomy" id="2682843"/>
    <lineage>
        <taxon>Bacteria</taxon>
        <taxon>Bacillati</taxon>
        <taxon>Actinomycetota</taxon>
        <taxon>Actinomycetes</taxon>
        <taxon>Propionibacteriales</taxon>
        <taxon>Nocardioidaceae</taxon>
        <taxon>Nocardioides</taxon>
    </lineage>
</organism>
<dbReference type="AlphaFoldDB" id="A0A6L6XU21"/>
<accession>A0A6L6XU21</accession>